<dbReference type="OrthoDB" id="3191568at2759"/>
<proteinExistence type="predicted"/>
<dbReference type="EMBL" id="ML213617">
    <property type="protein sequence ID" value="TFK35941.1"/>
    <property type="molecule type" value="Genomic_DNA"/>
</dbReference>
<keyword evidence="2" id="KW-1185">Reference proteome</keyword>
<evidence type="ECO:0000313" key="1">
    <source>
        <dbReference type="EMBL" id="TFK35941.1"/>
    </source>
</evidence>
<protein>
    <submittedName>
        <fullName evidence="1">Uncharacterized protein</fullName>
    </submittedName>
</protein>
<dbReference type="STRING" id="68775.A0A5C3M4B6"/>
<evidence type="ECO:0000313" key="2">
    <source>
        <dbReference type="Proteomes" id="UP000308652"/>
    </source>
</evidence>
<gene>
    <name evidence="1" type="ORF">BDQ12DRAFT_756512</name>
</gene>
<organism evidence="1 2">
    <name type="scientific">Crucibulum laeve</name>
    <dbReference type="NCBI Taxonomy" id="68775"/>
    <lineage>
        <taxon>Eukaryota</taxon>
        <taxon>Fungi</taxon>
        <taxon>Dikarya</taxon>
        <taxon>Basidiomycota</taxon>
        <taxon>Agaricomycotina</taxon>
        <taxon>Agaricomycetes</taxon>
        <taxon>Agaricomycetidae</taxon>
        <taxon>Agaricales</taxon>
        <taxon>Agaricineae</taxon>
        <taxon>Nidulariaceae</taxon>
        <taxon>Crucibulum</taxon>
    </lineage>
</organism>
<reference evidence="1 2" key="1">
    <citation type="journal article" date="2019" name="Nat. Ecol. Evol.">
        <title>Megaphylogeny resolves global patterns of mushroom evolution.</title>
        <authorList>
            <person name="Varga T."/>
            <person name="Krizsan K."/>
            <person name="Foldi C."/>
            <person name="Dima B."/>
            <person name="Sanchez-Garcia M."/>
            <person name="Sanchez-Ramirez S."/>
            <person name="Szollosi G.J."/>
            <person name="Szarkandi J.G."/>
            <person name="Papp V."/>
            <person name="Albert L."/>
            <person name="Andreopoulos W."/>
            <person name="Angelini C."/>
            <person name="Antonin V."/>
            <person name="Barry K.W."/>
            <person name="Bougher N.L."/>
            <person name="Buchanan P."/>
            <person name="Buyck B."/>
            <person name="Bense V."/>
            <person name="Catcheside P."/>
            <person name="Chovatia M."/>
            <person name="Cooper J."/>
            <person name="Damon W."/>
            <person name="Desjardin D."/>
            <person name="Finy P."/>
            <person name="Geml J."/>
            <person name="Haridas S."/>
            <person name="Hughes K."/>
            <person name="Justo A."/>
            <person name="Karasinski D."/>
            <person name="Kautmanova I."/>
            <person name="Kiss B."/>
            <person name="Kocsube S."/>
            <person name="Kotiranta H."/>
            <person name="LaButti K.M."/>
            <person name="Lechner B.E."/>
            <person name="Liimatainen K."/>
            <person name="Lipzen A."/>
            <person name="Lukacs Z."/>
            <person name="Mihaltcheva S."/>
            <person name="Morgado L.N."/>
            <person name="Niskanen T."/>
            <person name="Noordeloos M.E."/>
            <person name="Ohm R.A."/>
            <person name="Ortiz-Santana B."/>
            <person name="Ovrebo C."/>
            <person name="Racz N."/>
            <person name="Riley R."/>
            <person name="Savchenko A."/>
            <person name="Shiryaev A."/>
            <person name="Soop K."/>
            <person name="Spirin V."/>
            <person name="Szebenyi C."/>
            <person name="Tomsovsky M."/>
            <person name="Tulloss R.E."/>
            <person name="Uehling J."/>
            <person name="Grigoriev I.V."/>
            <person name="Vagvolgyi C."/>
            <person name="Papp T."/>
            <person name="Martin F.M."/>
            <person name="Miettinen O."/>
            <person name="Hibbett D.S."/>
            <person name="Nagy L.G."/>
        </authorList>
    </citation>
    <scope>NUCLEOTIDE SEQUENCE [LARGE SCALE GENOMIC DNA]</scope>
    <source>
        <strain evidence="1 2">CBS 166.37</strain>
    </source>
</reference>
<accession>A0A5C3M4B6</accession>
<name>A0A5C3M4B6_9AGAR</name>
<dbReference type="AlphaFoldDB" id="A0A5C3M4B6"/>
<dbReference type="Proteomes" id="UP000308652">
    <property type="component" value="Unassembled WGS sequence"/>
</dbReference>
<sequence length="202" mass="22168">MHTNNPYAQGGWYNPANPLAVGQLEQSHAPHPPTFGALPSPTMSPPSTLEFNFTSFSPDIFNCIVQGPQDLQYFSITTSNAYPRVTTIVKPGGALATIQWHQHPILEIKGLVSYQPTSHWIPLSADRSYRTMNVHGRVLTWVPQINSIYLYSGGPAPAEQYGRIVRSSNVVTLEITNQAIQAGMLEPATIATFLLQCGVHID</sequence>